<comment type="caution">
    <text evidence="1">The sequence shown here is derived from an EMBL/GenBank/DDBJ whole genome shotgun (WGS) entry which is preliminary data.</text>
</comment>
<gene>
    <name evidence="1" type="ORF">QQF64_018846</name>
</gene>
<proteinExistence type="predicted"/>
<reference evidence="1 2" key="1">
    <citation type="submission" date="2023-09" db="EMBL/GenBank/DDBJ databases">
        <authorList>
            <person name="Wang M."/>
        </authorList>
    </citation>
    <scope>NUCLEOTIDE SEQUENCE [LARGE SCALE GENOMIC DNA]</scope>
    <source>
        <strain evidence="1">GT-2023</strain>
        <tissue evidence="1">Liver</tissue>
    </source>
</reference>
<sequence length="72" mass="7955">MAEQTVHEAMADQAVRGAMAIQEAQGPWWSRQFRRALEGAREERALAQALEGWMGPVERGLGQRTPVEVPGP</sequence>
<name>A0ABR3LFD1_9TELE</name>
<evidence type="ECO:0000313" key="1">
    <source>
        <dbReference type="EMBL" id="KAL1251050.1"/>
    </source>
</evidence>
<evidence type="ECO:0000313" key="2">
    <source>
        <dbReference type="Proteomes" id="UP001558613"/>
    </source>
</evidence>
<keyword evidence="2" id="KW-1185">Reference proteome</keyword>
<protein>
    <submittedName>
        <fullName evidence="1">Uncharacterized protein</fullName>
    </submittedName>
</protein>
<accession>A0ABR3LFD1</accession>
<dbReference type="EMBL" id="JAYMGO010000022">
    <property type="protein sequence ID" value="KAL1251050.1"/>
    <property type="molecule type" value="Genomic_DNA"/>
</dbReference>
<dbReference type="Proteomes" id="UP001558613">
    <property type="component" value="Unassembled WGS sequence"/>
</dbReference>
<organism evidence="1 2">
    <name type="scientific">Cirrhinus molitorella</name>
    <name type="common">mud carp</name>
    <dbReference type="NCBI Taxonomy" id="172907"/>
    <lineage>
        <taxon>Eukaryota</taxon>
        <taxon>Metazoa</taxon>
        <taxon>Chordata</taxon>
        <taxon>Craniata</taxon>
        <taxon>Vertebrata</taxon>
        <taxon>Euteleostomi</taxon>
        <taxon>Actinopterygii</taxon>
        <taxon>Neopterygii</taxon>
        <taxon>Teleostei</taxon>
        <taxon>Ostariophysi</taxon>
        <taxon>Cypriniformes</taxon>
        <taxon>Cyprinidae</taxon>
        <taxon>Labeoninae</taxon>
        <taxon>Labeonini</taxon>
        <taxon>Cirrhinus</taxon>
    </lineage>
</organism>